<keyword evidence="2" id="KW-1185">Reference proteome</keyword>
<gene>
    <name evidence="1" type="ORF">DSM106972_063330</name>
</gene>
<dbReference type="RefSeq" id="WP_158632915.1">
    <property type="nucleotide sequence ID" value="NZ_RSCL01000017.1"/>
</dbReference>
<reference evidence="1" key="1">
    <citation type="submission" date="2018-12" db="EMBL/GenBank/DDBJ databases">
        <authorList>
            <person name="Will S."/>
            <person name="Neumann-Schaal M."/>
            <person name="Henke P."/>
        </authorList>
    </citation>
    <scope>NUCLEOTIDE SEQUENCE</scope>
    <source>
        <strain evidence="1">PCC 7102</strain>
    </source>
</reference>
<dbReference type="AlphaFoldDB" id="A0A3S1D2F5"/>
<proteinExistence type="predicted"/>
<dbReference type="EMBL" id="RSCL01000017">
    <property type="protein sequence ID" value="RUT02258.1"/>
    <property type="molecule type" value="Genomic_DNA"/>
</dbReference>
<sequence>MPKTKPFKRQLEKMAPGRRTKIEAAVQQALLNPTMQQQNLQVILRLVQQLAEER</sequence>
<organism evidence="1 2">
    <name type="scientific">Dulcicalothrix desertica PCC 7102</name>
    <dbReference type="NCBI Taxonomy" id="232991"/>
    <lineage>
        <taxon>Bacteria</taxon>
        <taxon>Bacillati</taxon>
        <taxon>Cyanobacteriota</taxon>
        <taxon>Cyanophyceae</taxon>
        <taxon>Nostocales</taxon>
        <taxon>Calotrichaceae</taxon>
        <taxon>Dulcicalothrix</taxon>
    </lineage>
</organism>
<accession>A0A3S1D2F5</accession>
<reference evidence="1" key="2">
    <citation type="journal article" date="2019" name="Genome Biol. Evol.">
        <title>Day and night: Metabolic profiles and evolutionary relationships of six axenic non-marine cyanobacteria.</title>
        <authorList>
            <person name="Will S.E."/>
            <person name="Henke P."/>
            <person name="Boedeker C."/>
            <person name="Huang S."/>
            <person name="Brinkmann H."/>
            <person name="Rohde M."/>
            <person name="Jarek M."/>
            <person name="Friedl T."/>
            <person name="Seufert S."/>
            <person name="Schumacher M."/>
            <person name="Overmann J."/>
            <person name="Neumann-Schaal M."/>
            <person name="Petersen J."/>
        </authorList>
    </citation>
    <scope>NUCLEOTIDE SEQUENCE [LARGE SCALE GENOMIC DNA]</scope>
    <source>
        <strain evidence="1">PCC 7102</strain>
    </source>
</reference>
<evidence type="ECO:0000313" key="1">
    <source>
        <dbReference type="EMBL" id="RUT02258.1"/>
    </source>
</evidence>
<dbReference type="Proteomes" id="UP000271624">
    <property type="component" value="Unassembled WGS sequence"/>
</dbReference>
<evidence type="ECO:0000313" key="2">
    <source>
        <dbReference type="Proteomes" id="UP000271624"/>
    </source>
</evidence>
<protein>
    <submittedName>
        <fullName evidence="1">Uncharacterized protein</fullName>
    </submittedName>
</protein>
<name>A0A3S1D2F5_9CYAN</name>
<comment type="caution">
    <text evidence="1">The sequence shown here is derived from an EMBL/GenBank/DDBJ whole genome shotgun (WGS) entry which is preliminary data.</text>
</comment>